<dbReference type="InterPro" id="IPR015001">
    <property type="entry name" value="DUF1850"/>
</dbReference>
<keyword evidence="3" id="KW-1185">Reference proteome</keyword>
<organism evidence="2 3">
    <name type="scientific">Robertmurraya mangrovi</name>
    <dbReference type="NCBI Taxonomy" id="3098077"/>
    <lineage>
        <taxon>Bacteria</taxon>
        <taxon>Bacillati</taxon>
        <taxon>Bacillota</taxon>
        <taxon>Bacilli</taxon>
        <taxon>Bacillales</taxon>
        <taxon>Bacillaceae</taxon>
        <taxon>Robertmurraya</taxon>
    </lineage>
</organism>
<evidence type="ECO:0000256" key="1">
    <source>
        <dbReference type="SAM" id="Phobius"/>
    </source>
</evidence>
<proteinExistence type="predicted"/>
<gene>
    <name evidence="2" type="ORF">SM124_01380</name>
</gene>
<evidence type="ECO:0000313" key="3">
    <source>
        <dbReference type="Proteomes" id="UP001290455"/>
    </source>
</evidence>
<name>A0ABU5ITB9_9BACI</name>
<protein>
    <submittedName>
        <fullName evidence="2">DUF1850 domain-containing protein</fullName>
    </submittedName>
</protein>
<comment type="caution">
    <text evidence="2">The sequence shown here is derived from an EMBL/GenBank/DDBJ whole genome shotgun (WGS) entry which is preliminary data.</text>
</comment>
<dbReference type="Pfam" id="PF08905">
    <property type="entry name" value="DUF1850"/>
    <property type="match status" value="1"/>
</dbReference>
<sequence>MRKKIYCKWTILLPLILTIIAILFFIPYKQALVFQYQNTEEVLVYLPFSKDYEFKIKYTHSIHLSDVVEYFTINDKSQMKLYELEYEDFAIGMPENASGDEIFEQKNGKYYIKNMNREFDSIDMRIGQVKANHTLIYKNGEFPLKKVIKPGTWVRMKVEKINLFEQMKGVSLLE</sequence>
<evidence type="ECO:0000313" key="2">
    <source>
        <dbReference type="EMBL" id="MDZ5470390.1"/>
    </source>
</evidence>
<keyword evidence="1" id="KW-0472">Membrane</keyword>
<dbReference type="RefSeq" id="WP_322444693.1">
    <property type="nucleotide sequence ID" value="NZ_JAXOFX010000001.1"/>
</dbReference>
<dbReference type="EMBL" id="JAXOFX010000001">
    <property type="protein sequence ID" value="MDZ5470390.1"/>
    <property type="molecule type" value="Genomic_DNA"/>
</dbReference>
<keyword evidence="1" id="KW-1133">Transmembrane helix</keyword>
<dbReference type="Proteomes" id="UP001290455">
    <property type="component" value="Unassembled WGS sequence"/>
</dbReference>
<reference evidence="2 3" key="1">
    <citation type="submission" date="2023-11" db="EMBL/GenBank/DDBJ databases">
        <title>Bacillus jintuensis, isolated from a mudflat on the Beibu Gulf coast.</title>
        <authorList>
            <person name="Li M."/>
        </authorList>
    </citation>
    <scope>NUCLEOTIDE SEQUENCE [LARGE SCALE GENOMIC DNA]</scope>
    <source>
        <strain evidence="2 3">31A1R</strain>
    </source>
</reference>
<keyword evidence="1" id="KW-0812">Transmembrane</keyword>
<feature type="transmembrane region" description="Helical" evidence="1">
    <location>
        <begin position="9"/>
        <end position="28"/>
    </location>
</feature>
<accession>A0ABU5ITB9</accession>